<organism evidence="2 3">
    <name type="scientific">Scyliorhinus torazame</name>
    <name type="common">Cloudy catshark</name>
    <name type="synonym">Catulus torazame</name>
    <dbReference type="NCBI Taxonomy" id="75743"/>
    <lineage>
        <taxon>Eukaryota</taxon>
        <taxon>Metazoa</taxon>
        <taxon>Chordata</taxon>
        <taxon>Craniata</taxon>
        <taxon>Vertebrata</taxon>
        <taxon>Chondrichthyes</taxon>
        <taxon>Elasmobranchii</taxon>
        <taxon>Galeomorphii</taxon>
        <taxon>Galeoidea</taxon>
        <taxon>Carcharhiniformes</taxon>
        <taxon>Scyliorhinidae</taxon>
        <taxon>Scyliorhinus</taxon>
    </lineage>
</organism>
<dbReference type="Proteomes" id="UP000288216">
    <property type="component" value="Unassembled WGS sequence"/>
</dbReference>
<evidence type="ECO:0000256" key="1">
    <source>
        <dbReference type="SAM" id="Coils"/>
    </source>
</evidence>
<feature type="coiled-coil region" evidence="1">
    <location>
        <begin position="1"/>
        <end position="70"/>
    </location>
</feature>
<protein>
    <submittedName>
        <fullName evidence="2">Uncharacterized protein</fullName>
    </submittedName>
</protein>
<gene>
    <name evidence="2" type="ORF">scyTo_0026169</name>
</gene>
<evidence type="ECO:0000313" key="2">
    <source>
        <dbReference type="EMBL" id="GCB85514.1"/>
    </source>
</evidence>
<reference evidence="2 3" key="1">
    <citation type="journal article" date="2018" name="Nat. Ecol. Evol.">
        <title>Shark genomes provide insights into elasmobranch evolution and the origin of vertebrates.</title>
        <authorList>
            <person name="Hara Y"/>
            <person name="Yamaguchi K"/>
            <person name="Onimaru K"/>
            <person name="Kadota M"/>
            <person name="Koyanagi M"/>
            <person name="Keeley SD"/>
            <person name="Tatsumi K"/>
            <person name="Tanaka K"/>
            <person name="Motone F"/>
            <person name="Kageyama Y"/>
            <person name="Nozu R"/>
            <person name="Adachi N"/>
            <person name="Nishimura O"/>
            <person name="Nakagawa R"/>
            <person name="Tanegashima C"/>
            <person name="Kiyatake I"/>
            <person name="Matsumoto R"/>
            <person name="Murakumo K"/>
            <person name="Nishida K"/>
            <person name="Terakita A"/>
            <person name="Kuratani S"/>
            <person name="Sato K"/>
            <person name="Hyodo S Kuraku.S."/>
        </authorList>
    </citation>
    <scope>NUCLEOTIDE SEQUENCE [LARGE SCALE GENOMIC DNA]</scope>
</reference>
<comment type="caution">
    <text evidence="2">The sequence shown here is derived from an EMBL/GenBank/DDBJ whole genome shotgun (WGS) entry which is preliminary data.</text>
</comment>
<dbReference type="PANTHER" id="PTHR11505">
    <property type="entry name" value="L1 TRANSPOSABLE ELEMENT-RELATED"/>
    <property type="match status" value="1"/>
</dbReference>
<keyword evidence="1" id="KW-0175">Coiled coil</keyword>
<accession>A0A401QJI1</accession>
<keyword evidence="3" id="KW-1185">Reference proteome</keyword>
<sequence>MDPLQKAVDQLNQRLDAQDEKVKELREAVEEQADAQTIAALEVEGSKERQRRLLDRVEELENRARRQNLRIISLPEGADATAFVADLLMQLKP</sequence>
<dbReference type="InterPro" id="IPR004244">
    <property type="entry name" value="Transposase_22"/>
</dbReference>
<proteinExistence type="predicted"/>
<dbReference type="EMBL" id="BFAA01166042">
    <property type="protein sequence ID" value="GCB85514.1"/>
    <property type="molecule type" value="Genomic_DNA"/>
</dbReference>
<name>A0A401QJI1_SCYTO</name>
<dbReference type="OrthoDB" id="8861212at2759"/>
<evidence type="ECO:0000313" key="3">
    <source>
        <dbReference type="Proteomes" id="UP000288216"/>
    </source>
</evidence>
<dbReference type="AlphaFoldDB" id="A0A401QJI1"/>
<feature type="non-terminal residue" evidence="2">
    <location>
        <position position="93"/>
    </location>
</feature>